<accession>A0ABY6LSQ5</accession>
<organism evidence="2 3">
    <name type="scientific">Cordylochernes scorpioides</name>
    <dbReference type="NCBI Taxonomy" id="51811"/>
    <lineage>
        <taxon>Eukaryota</taxon>
        <taxon>Metazoa</taxon>
        <taxon>Ecdysozoa</taxon>
        <taxon>Arthropoda</taxon>
        <taxon>Chelicerata</taxon>
        <taxon>Arachnida</taxon>
        <taxon>Pseudoscorpiones</taxon>
        <taxon>Cheliferoidea</taxon>
        <taxon>Chernetidae</taxon>
        <taxon>Cordylochernes</taxon>
    </lineage>
</organism>
<gene>
    <name evidence="2" type="ORF">LAZ67_X001742</name>
</gene>
<evidence type="ECO:0000313" key="3">
    <source>
        <dbReference type="Proteomes" id="UP001235939"/>
    </source>
</evidence>
<name>A0ABY6LSQ5_9ARAC</name>
<reference evidence="2 3" key="1">
    <citation type="submission" date="2022-03" db="EMBL/GenBank/DDBJ databases">
        <title>A chromosomal length assembly of Cordylochernes scorpioides.</title>
        <authorList>
            <person name="Zeh D."/>
            <person name="Zeh J."/>
        </authorList>
    </citation>
    <scope>NUCLEOTIDE SEQUENCE [LARGE SCALE GENOMIC DNA]</scope>
    <source>
        <strain evidence="2">IN4F17</strain>
        <tissue evidence="2">Whole Body</tissue>
    </source>
</reference>
<sequence>MPWELKRVPWNGRRKPPQWFPKWNWSPGVPTGIGTEVLTDGNKSGTNTGAEVVIFTNGELIFQESLALRVDELVFSAELVAIREALRVCAEKNFSPDRLYSDCMSALVVINLEKGQLAHQIIQELEMMTRAPSSIGLEDTASLEMLQTAYGDAVMSRRRVSESYKRFKEGLEETADNERSGRPSTSTTPEKVDKVLELSIEEIKVESKKAMKAIPKTDYQMCFAYWKKKVAEVNRGQRGLL</sequence>
<dbReference type="EMBL" id="CP092886">
    <property type="protein sequence ID" value="UYV84284.1"/>
    <property type="molecule type" value="Genomic_DNA"/>
</dbReference>
<dbReference type="PANTHER" id="PTHR46060">
    <property type="entry name" value="MARINER MOS1 TRANSPOSASE-LIKE PROTEIN"/>
    <property type="match status" value="1"/>
</dbReference>
<dbReference type="Gene3D" id="3.30.420.10">
    <property type="entry name" value="Ribonuclease H-like superfamily/Ribonuclease H"/>
    <property type="match status" value="1"/>
</dbReference>
<keyword evidence="3" id="KW-1185">Reference proteome</keyword>
<dbReference type="Proteomes" id="UP001235939">
    <property type="component" value="Chromosome X"/>
</dbReference>
<proteinExistence type="predicted"/>
<protein>
    <submittedName>
        <fullName evidence="2">GVQW3</fullName>
    </submittedName>
</protein>
<dbReference type="InterPro" id="IPR052709">
    <property type="entry name" value="Transposase-MT_Hybrid"/>
</dbReference>
<dbReference type="InterPro" id="IPR036397">
    <property type="entry name" value="RNaseH_sf"/>
</dbReference>
<dbReference type="PANTHER" id="PTHR46060:SF1">
    <property type="entry name" value="MARINER MOS1 TRANSPOSASE-LIKE PROTEIN"/>
    <property type="match status" value="1"/>
</dbReference>
<feature type="region of interest" description="Disordered" evidence="1">
    <location>
        <begin position="170"/>
        <end position="191"/>
    </location>
</feature>
<evidence type="ECO:0000256" key="1">
    <source>
        <dbReference type="SAM" id="MobiDB-lite"/>
    </source>
</evidence>
<evidence type="ECO:0000313" key="2">
    <source>
        <dbReference type="EMBL" id="UYV84284.1"/>
    </source>
</evidence>
<feature type="compositionally biased region" description="Basic and acidic residues" evidence="1">
    <location>
        <begin position="170"/>
        <end position="181"/>
    </location>
</feature>